<dbReference type="EMBL" id="CVRI01000050">
    <property type="protein sequence ID" value="CRK99300.1"/>
    <property type="molecule type" value="Genomic_DNA"/>
</dbReference>
<keyword evidence="2" id="KW-1185">Reference proteome</keyword>
<accession>A0A1J1IIE6</accession>
<protein>
    <submittedName>
        <fullName evidence="1">CLUMA_CG012730, isoform A</fullName>
    </submittedName>
</protein>
<organism evidence="1 2">
    <name type="scientific">Clunio marinus</name>
    <dbReference type="NCBI Taxonomy" id="568069"/>
    <lineage>
        <taxon>Eukaryota</taxon>
        <taxon>Metazoa</taxon>
        <taxon>Ecdysozoa</taxon>
        <taxon>Arthropoda</taxon>
        <taxon>Hexapoda</taxon>
        <taxon>Insecta</taxon>
        <taxon>Pterygota</taxon>
        <taxon>Neoptera</taxon>
        <taxon>Endopterygota</taxon>
        <taxon>Diptera</taxon>
        <taxon>Nematocera</taxon>
        <taxon>Chironomoidea</taxon>
        <taxon>Chironomidae</taxon>
        <taxon>Clunio</taxon>
    </lineage>
</organism>
<dbReference type="OrthoDB" id="6500128at2759"/>
<reference evidence="1 2" key="1">
    <citation type="submission" date="2015-04" db="EMBL/GenBank/DDBJ databases">
        <authorList>
            <person name="Syromyatnikov M.Y."/>
            <person name="Popov V.N."/>
        </authorList>
    </citation>
    <scope>NUCLEOTIDE SEQUENCE [LARGE SCALE GENOMIC DNA]</scope>
</reference>
<dbReference type="Proteomes" id="UP000183832">
    <property type="component" value="Unassembled WGS sequence"/>
</dbReference>
<sequence>MDSSRKPVLKNPRKGANPISQLLFLWIIPTMFRVSHAVSASLLHTSSLSKALSSSSTLTEALININKIFSSHHQRNIWRKMKYALQDL</sequence>
<proteinExistence type="predicted"/>
<evidence type="ECO:0000313" key="1">
    <source>
        <dbReference type="EMBL" id="CRK99300.1"/>
    </source>
</evidence>
<dbReference type="AlphaFoldDB" id="A0A1J1IIE6"/>
<evidence type="ECO:0000313" key="2">
    <source>
        <dbReference type="Proteomes" id="UP000183832"/>
    </source>
</evidence>
<name>A0A1J1IIE6_9DIPT</name>
<gene>
    <name evidence="1" type="ORF">CLUMA_CG012730</name>
</gene>